<organism evidence="2 3">
    <name type="scientific">Cryphonectria parasitica (strain ATCC 38755 / EP155)</name>
    <dbReference type="NCBI Taxonomy" id="660469"/>
    <lineage>
        <taxon>Eukaryota</taxon>
        <taxon>Fungi</taxon>
        <taxon>Dikarya</taxon>
        <taxon>Ascomycota</taxon>
        <taxon>Pezizomycotina</taxon>
        <taxon>Sordariomycetes</taxon>
        <taxon>Sordariomycetidae</taxon>
        <taxon>Diaporthales</taxon>
        <taxon>Cryphonectriaceae</taxon>
        <taxon>Cryphonectria-Endothia species complex</taxon>
        <taxon>Cryphonectria</taxon>
    </lineage>
</organism>
<feature type="non-terminal residue" evidence="2">
    <location>
        <position position="1"/>
    </location>
</feature>
<keyword evidence="2" id="KW-0378">Hydrolase</keyword>
<dbReference type="PANTHER" id="PTHR36183:SF2">
    <property type="entry name" value="BETA-GLUCURONIDASE C-TERMINAL DOMAIN-CONTAINING PROTEIN"/>
    <property type="match status" value="1"/>
</dbReference>
<dbReference type="GO" id="GO:0016787">
    <property type="term" value="F:hydrolase activity"/>
    <property type="evidence" value="ECO:0007669"/>
    <property type="project" value="UniProtKB-KW"/>
</dbReference>
<name>A0A9P5CK28_CRYP1</name>
<dbReference type="GeneID" id="63835940"/>
<feature type="domain" description="Beta-glucuronidase C-terminal" evidence="1">
    <location>
        <begin position="134"/>
        <end position="241"/>
    </location>
</feature>
<evidence type="ECO:0000259" key="1">
    <source>
        <dbReference type="Pfam" id="PF16862"/>
    </source>
</evidence>
<dbReference type="RefSeq" id="XP_040771721.1">
    <property type="nucleotide sequence ID" value="XM_040918811.1"/>
</dbReference>
<dbReference type="Proteomes" id="UP000803844">
    <property type="component" value="Unassembled WGS sequence"/>
</dbReference>
<dbReference type="AlphaFoldDB" id="A0A9P5CK28"/>
<evidence type="ECO:0000313" key="2">
    <source>
        <dbReference type="EMBL" id="KAF3760742.1"/>
    </source>
</evidence>
<reference evidence="2" key="1">
    <citation type="journal article" date="2020" name="Phytopathology">
        <title>Genome sequence of the chestnut blight fungus Cryphonectria parasitica EP155: A fundamental resource for an archetypical invasive plant pathogen.</title>
        <authorList>
            <person name="Crouch J.A."/>
            <person name="Dawe A."/>
            <person name="Aerts A."/>
            <person name="Barry K."/>
            <person name="Churchill A.C.L."/>
            <person name="Grimwood J."/>
            <person name="Hillman B."/>
            <person name="Milgroom M.G."/>
            <person name="Pangilinan J."/>
            <person name="Smith M."/>
            <person name="Salamov A."/>
            <person name="Schmutz J."/>
            <person name="Yadav J."/>
            <person name="Grigoriev I.V."/>
            <person name="Nuss D."/>
        </authorList>
    </citation>
    <scope>NUCLEOTIDE SEQUENCE</scope>
    <source>
        <strain evidence="2">EP155</strain>
    </source>
</reference>
<dbReference type="Pfam" id="PF16862">
    <property type="entry name" value="Glyco_hydro_79C"/>
    <property type="match status" value="1"/>
</dbReference>
<evidence type="ECO:0000313" key="3">
    <source>
        <dbReference type="Proteomes" id="UP000803844"/>
    </source>
</evidence>
<dbReference type="Gene3D" id="3.20.20.80">
    <property type="entry name" value="Glycosidases"/>
    <property type="match status" value="1"/>
</dbReference>
<sequence>LMTHSSITAHLDLFKPAIAWLQANKPDIPYILSEIGNSLNPTHDYAYQAVLGSALWQVDFQLYALSIGVARFNFQQIMHSGFDLWLPQASGTSQPQVFASYYAQPFVTDFVGSSGTAQVAALDIEDESTGNWAGYAAFEDGVPARLAFVNLNYWNSSSSTTARASQNITVSVPDGVTSVTVDLLSSPLGAGGSADSITYAGSQWTYESAGLEVKGVRDDSQALDVVDGSVSIEVYQSSAVLV</sequence>
<proteinExistence type="predicted"/>
<protein>
    <submittedName>
        <fullName evidence="2">Family 79 glycoside hydrolase</fullName>
    </submittedName>
</protein>
<keyword evidence="3" id="KW-1185">Reference proteome</keyword>
<dbReference type="PANTHER" id="PTHR36183">
    <property type="entry name" value="BETA-GLUCURONIDASE"/>
    <property type="match status" value="1"/>
</dbReference>
<dbReference type="InterPro" id="IPR052974">
    <property type="entry name" value="GH79_Enzymes"/>
</dbReference>
<gene>
    <name evidence="2" type="ORF">M406DRAFT_28869</name>
</gene>
<dbReference type="EMBL" id="MU032352">
    <property type="protein sequence ID" value="KAF3760742.1"/>
    <property type="molecule type" value="Genomic_DNA"/>
</dbReference>
<accession>A0A9P5CK28</accession>
<feature type="non-terminal residue" evidence="2">
    <location>
        <position position="242"/>
    </location>
</feature>
<dbReference type="OrthoDB" id="2831684at2759"/>
<dbReference type="InterPro" id="IPR031728">
    <property type="entry name" value="GlcAase_C"/>
</dbReference>
<comment type="caution">
    <text evidence="2">The sequence shown here is derived from an EMBL/GenBank/DDBJ whole genome shotgun (WGS) entry which is preliminary data.</text>
</comment>